<dbReference type="InterPro" id="IPR011990">
    <property type="entry name" value="TPR-like_helical_dom_sf"/>
</dbReference>
<feature type="compositionally biased region" description="Polar residues" evidence="4">
    <location>
        <begin position="146"/>
        <end position="156"/>
    </location>
</feature>
<gene>
    <name evidence="6" type="ORF">HNQ39_003228</name>
</gene>
<evidence type="ECO:0000256" key="5">
    <source>
        <dbReference type="SAM" id="Phobius"/>
    </source>
</evidence>
<dbReference type="SUPFAM" id="SSF48452">
    <property type="entry name" value="TPR-like"/>
    <property type="match status" value="1"/>
</dbReference>
<dbReference type="PANTHER" id="PTHR44858:SF1">
    <property type="entry name" value="UDP-N-ACETYLGLUCOSAMINE--PEPTIDE N-ACETYLGLUCOSAMINYLTRANSFERASE SPINDLY-RELATED"/>
    <property type="match status" value="1"/>
</dbReference>
<keyword evidence="2 3" id="KW-0802">TPR repeat</keyword>
<feature type="transmembrane region" description="Helical" evidence="5">
    <location>
        <begin position="198"/>
        <end position="218"/>
    </location>
</feature>
<evidence type="ECO:0000256" key="3">
    <source>
        <dbReference type="PROSITE-ProRule" id="PRU00339"/>
    </source>
</evidence>
<evidence type="ECO:0000256" key="4">
    <source>
        <dbReference type="SAM" id="MobiDB-lite"/>
    </source>
</evidence>
<dbReference type="Proteomes" id="UP000520814">
    <property type="component" value="Unassembled WGS sequence"/>
</dbReference>
<feature type="repeat" description="TPR" evidence="3">
    <location>
        <begin position="35"/>
        <end position="68"/>
    </location>
</feature>
<sequence length="272" mass="28645">MSTPREVGVLRMKEGRFSEAAAALADAVAQDPKDVGAWRLLGGALAALEDTPGAVAAFQHTVALDPNQPKNHYNLALSLQAAGDRSGARQHFTHALALDPGYEQATQRLRELDALPTVPPVRMAPPPPPPTSAPSGGRVPLPPNYAPTNQSYTPPSTLDYGGGYSAASPGYGYGQAQRQQERPMVGTSVAPPVNGTNVLVMGILGLTLTPILSPFAWYHGKRALELLDQNPQADQRQRSNAQAGLVLGVVGTVLLALGAILLWLVWLGGGFR</sequence>
<feature type="region of interest" description="Disordered" evidence="4">
    <location>
        <begin position="171"/>
        <end position="190"/>
    </location>
</feature>
<feature type="transmembrane region" description="Helical" evidence="5">
    <location>
        <begin position="245"/>
        <end position="266"/>
    </location>
</feature>
<dbReference type="AlphaFoldDB" id="A0A7W9SSU9"/>
<feature type="compositionally biased region" description="Pro residues" evidence="4">
    <location>
        <begin position="117"/>
        <end position="132"/>
    </location>
</feature>
<keyword evidence="5" id="KW-1133">Transmembrane helix</keyword>
<organism evidence="6 7">
    <name type="scientific">Armatimonas rosea</name>
    <dbReference type="NCBI Taxonomy" id="685828"/>
    <lineage>
        <taxon>Bacteria</taxon>
        <taxon>Bacillati</taxon>
        <taxon>Armatimonadota</taxon>
        <taxon>Armatimonadia</taxon>
        <taxon>Armatimonadales</taxon>
        <taxon>Armatimonadaceae</taxon>
        <taxon>Armatimonas</taxon>
    </lineage>
</organism>
<keyword evidence="1" id="KW-0677">Repeat</keyword>
<protein>
    <submittedName>
        <fullName evidence="6">Tetratricopeptide (TPR) repeat protein</fullName>
    </submittedName>
</protein>
<keyword evidence="7" id="KW-1185">Reference proteome</keyword>
<dbReference type="RefSeq" id="WP_184198339.1">
    <property type="nucleotide sequence ID" value="NZ_JACHGW010000003.1"/>
</dbReference>
<feature type="repeat" description="TPR" evidence="3">
    <location>
        <begin position="69"/>
        <end position="102"/>
    </location>
</feature>
<dbReference type="InterPro" id="IPR050498">
    <property type="entry name" value="Ycf3"/>
</dbReference>
<feature type="region of interest" description="Disordered" evidence="4">
    <location>
        <begin position="117"/>
        <end position="160"/>
    </location>
</feature>
<dbReference type="PANTHER" id="PTHR44858">
    <property type="entry name" value="TETRATRICOPEPTIDE REPEAT PROTEIN 6"/>
    <property type="match status" value="1"/>
</dbReference>
<evidence type="ECO:0000313" key="7">
    <source>
        <dbReference type="Proteomes" id="UP000520814"/>
    </source>
</evidence>
<evidence type="ECO:0000256" key="1">
    <source>
        <dbReference type="ARBA" id="ARBA00022737"/>
    </source>
</evidence>
<keyword evidence="5" id="KW-0472">Membrane</keyword>
<dbReference type="Pfam" id="PF07719">
    <property type="entry name" value="TPR_2"/>
    <property type="match status" value="1"/>
</dbReference>
<evidence type="ECO:0000256" key="2">
    <source>
        <dbReference type="ARBA" id="ARBA00022803"/>
    </source>
</evidence>
<dbReference type="InterPro" id="IPR019734">
    <property type="entry name" value="TPR_rpt"/>
</dbReference>
<dbReference type="PROSITE" id="PS50005">
    <property type="entry name" value="TPR"/>
    <property type="match status" value="2"/>
</dbReference>
<dbReference type="EMBL" id="JACHGW010000003">
    <property type="protein sequence ID" value="MBB6051418.1"/>
    <property type="molecule type" value="Genomic_DNA"/>
</dbReference>
<keyword evidence="5" id="KW-0812">Transmembrane</keyword>
<dbReference type="InterPro" id="IPR013105">
    <property type="entry name" value="TPR_2"/>
</dbReference>
<dbReference type="SMART" id="SM00028">
    <property type="entry name" value="TPR"/>
    <property type="match status" value="3"/>
</dbReference>
<dbReference type="Pfam" id="PF13432">
    <property type="entry name" value="TPR_16"/>
    <property type="match status" value="1"/>
</dbReference>
<comment type="caution">
    <text evidence="6">The sequence shown here is derived from an EMBL/GenBank/DDBJ whole genome shotgun (WGS) entry which is preliminary data.</text>
</comment>
<name>A0A7W9SSU9_ARMRO</name>
<dbReference type="Gene3D" id="1.25.40.10">
    <property type="entry name" value="Tetratricopeptide repeat domain"/>
    <property type="match status" value="1"/>
</dbReference>
<evidence type="ECO:0000313" key="6">
    <source>
        <dbReference type="EMBL" id="MBB6051418.1"/>
    </source>
</evidence>
<accession>A0A7W9SSU9</accession>
<reference evidence="6 7" key="1">
    <citation type="submission" date="2020-08" db="EMBL/GenBank/DDBJ databases">
        <title>Genomic Encyclopedia of Type Strains, Phase IV (KMG-IV): sequencing the most valuable type-strain genomes for metagenomic binning, comparative biology and taxonomic classification.</title>
        <authorList>
            <person name="Goeker M."/>
        </authorList>
    </citation>
    <scope>NUCLEOTIDE SEQUENCE [LARGE SCALE GENOMIC DNA]</scope>
    <source>
        <strain evidence="6 7">DSM 23562</strain>
    </source>
</reference>
<proteinExistence type="predicted"/>